<evidence type="ECO:0000313" key="4">
    <source>
        <dbReference type="EMBL" id="HJB91004.1"/>
    </source>
</evidence>
<evidence type="ECO:0000313" key="5">
    <source>
        <dbReference type="Proteomes" id="UP000886883"/>
    </source>
</evidence>
<reference evidence="4" key="2">
    <citation type="submission" date="2021-04" db="EMBL/GenBank/DDBJ databases">
        <authorList>
            <person name="Gilroy R."/>
        </authorList>
    </citation>
    <scope>NUCLEOTIDE SEQUENCE</scope>
    <source>
        <strain evidence="4">USAMLcec3-2134</strain>
    </source>
</reference>
<dbReference type="PROSITE" id="PS51186">
    <property type="entry name" value="GNAT"/>
    <property type="match status" value="2"/>
</dbReference>
<sequence>MENRITIREAITENDVASFWKQLCAYYRRDIFPDPGDGDRDYFLSDAHRERIQKIHDRPQDRCHYLFFRRDGQDIGFAMPVIYTTGDRKCFILEFCVFPGNRGKGSGKKCARALLDWAKENGALYAELNCGGDQRREHFWQSVGFIPNGADQWGQPLMILPPAEDVPVTVEMLADPEDWQLIKLENGFLKEIGEQMLTREHQAQLAQAIRDGRITFFVARRGYRAIGMCSVARCFSTFACTDTGAFEDFYIEPAFRKKGVARKLAKAAQEWCRENDVASLTVCCAPCDELMYQKLGFDISLGHTYACLTL</sequence>
<evidence type="ECO:0000256" key="2">
    <source>
        <dbReference type="ARBA" id="ARBA00023315"/>
    </source>
</evidence>
<feature type="domain" description="N-acetyltransferase" evidence="3">
    <location>
        <begin position="176"/>
        <end position="310"/>
    </location>
</feature>
<dbReference type="EMBL" id="DWXE01000021">
    <property type="protein sequence ID" value="HJB91004.1"/>
    <property type="molecule type" value="Genomic_DNA"/>
</dbReference>
<organism evidence="4 5">
    <name type="scientific">Candidatus Eisenbergiella merdigallinarum</name>
    <dbReference type="NCBI Taxonomy" id="2838552"/>
    <lineage>
        <taxon>Bacteria</taxon>
        <taxon>Bacillati</taxon>
        <taxon>Bacillota</taxon>
        <taxon>Clostridia</taxon>
        <taxon>Lachnospirales</taxon>
        <taxon>Lachnospiraceae</taxon>
        <taxon>Eisenbergiella</taxon>
    </lineage>
</organism>
<dbReference type="InterPro" id="IPR016181">
    <property type="entry name" value="Acyl_CoA_acyltransferase"/>
</dbReference>
<dbReference type="GO" id="GO:0016747">
    <property type="term" value="F:acyltransferase activity, transferring groups other than amino-acyl groups"/>
    <property type="evidence" value="ECO:0007669"/>
    <property type="project" value="InterPro"/>
</dbReference>
<dbReference type="Pfam" id="PF00583">
    <property type="entry name" value="Acetyltransf_1"/>
    <property type="match status" value="2"/>
</dbReference>
<keyword evidence="2" id="KW-0012">Acyltransferase</keyword>
<dbReference type="SUPFAM" id="SSF55729">
    <property type="entry name" value="Acyl-CoA N-acyltransferases (Nat)"/>
    <property type="match status" value="2"/>
</dbReference>
<evidence type="ECO:0000256" key="1">
    <source>
        <dbReference type="ARBA" id="ARBA00022679"/>
    </source>
</evidence>
<gene>
    <name evidence="4" type="ORF">H9763_05990</name>
</gene>
<proteinExistence type="predicted"/>
<dbReference type="InterPro" id="IPR050832">
    <property type="entry name" value="Bact_Acetyltransf"/>
</dbReference>
<feature type="domain" description="N-acetyltransferase" evidence="3">
    <location>
        <begin position="5"/>
        <end position="163"/>
    </location>
</feature>
<protein>
    <submittedName>
        <fullName evidence="4">GNAT family N-acetyltransferase</fullName>
    </submittedName>
</protein>
<accession>A0A9D2MR26</accession>
<dbReference type="Proteomes" id="UP000886883">
    <property type="component" value="Unassembled WGS sequence"/>
</dbReference>
<dbReference type="AlphaFoldDB" id="A0A9D2MR26"/>
<dbReference type="PANTHER" id="PTHR43877">
    <property type="entry name" value="AMINOALKYLPHOSPHONATE N-ACETYLTRANSFERASE-RELATED-RELATED"/>
    <property type="match status" value="1"/>
</dbReference>
<dbReference type="CDD" id="cd04301">
    <property type="entry name" value="NAT_SF"/>
    <property type="match status" value="2"/>
</dbReference>
<comment type="caution">
    <text evidence="4">The sequence shown here is derived from an EMBL/GenBank/DDBJ whole genome shotgun (WGS) entry which is preliminary data.</text>
</comment>
<name>A0A9D2MR26_9FIRM</name>
<reference evidence="4" key="1">
    <citation type="journal article" date="2021" name="PeerJ">
        <title>Extensive microbial diversity within the chicken gut microbiome revealed by metagenomics and culture.</title>
        <authorList>
            <person name="Gilroy R."/>
            <person name="Ravi A."/>
            <person name="Getino M."/>
            <person name="Pursley I."/>
            <person name="Horton D.L."/>
            <person name="Alikhan N.F."/>
            <person name="Baker D."/>
            <person name="Gharbi K."/>
            <person name="Hall N."/>
            <person name="Watson M."/>
            <person name="Adriaenssens E.M."/>
            <person name="Foster-Nyarko E."/>
            <person name="Jarju S."/>
            <person name="Secka A."/>
            <person name="Antonio M."/>
            <person name="Oren A."/>
            <person name="Chaudhuri R.R."/>
            <person name="La Ragione R."/>
            <person name="Hildebrand F."/>
            <person name="Pallen M.J."/>
        </authorList>
    </citation>
    <scope>NUCLEOTIDE SEQUENCE</scope>
    <source>
        <strain evidence="4">USAMLcec3-2134</strain>
    </source>
</reference>
<keyword evidence="1" id="KW-0808">Transferase</keyword>
<evidence type="ECO:0000259" key="3">
    <source>
        <dbReference type="PROSITE" id="PS51186"/>
    </source>
</evidence>
<dbReference type="Gene3D" id="3.40.630.30">
    <property type="match status" value="2"/>
</dbReference>
<dbReference type="InterPro" id="IPR000182">
    <property type="entry name" value="GNAT_dom"/>
</dbReference>